<dbReference type="EMBL" id="FORG01000001">
    <property type="protein sequence ID" value="SFI39776.1"/>
    <property type="molecule type" value="Genomic_DNA"/>
</dbReference>
<evidence type="ECO:0000313" key="3">
    <source>
        <dbReference type="EMBL" id="PHM40255.1"/>
    </source>
</evidence>
<sequence>MGMALVLYAVMAVGATLGTIISLIGLIATFRKCEKNDSSLNWLIIILLGGIFAVSFYFVCTLLPEIPTIIELFKRGHA</sequence>
<keyword evidence="6" id="KW-1185">Reference proteome</keyword>
<name>A0A1I3HVK0_9GAMM</name>
<dbReference type="PROSITE" id="PS50850">
    <property type="entry name" value="MFS"/>
    <property type="match status" value="1"/>
</dbReference>
<dbReference type="Proteomes" id="UP000198919">
    <property type="component" value="Unassembled WGS sequence"/>
</dbReference>
<reference evidence="3 6" key="3">
    <citation type="journal article" date="2017" name="Nat. Microbiol.">
        <title>Natural product diversity associated with the nematode symbionts Photorhabdus and Xenorhabdus.</title>
        <authorList>
            <person name="Tobias N.J."/>
            <person name="Wolff H."/>
            <person name="Djahanschiri B."/>
            <person name="Grundmann F."/>
            <person name="Kronenwerth M."/>
            <person name="Shi Y.M."/>
            <person name="Simonyi S."/>
            <person name="Grun P."/>
            <person name="Shapiro-Ilan D."/>
            <person name="Pidot S.J."/>
            <person name="Stinear T.P."/>
            <person name="Ebersberger I."/>
            <person name="Bode H.B."/>
        </authorList>
    </citation>
    <scope>NUCLEOTIDE SEQUENCE [LARGE SCALE GENOMIC DNA]</scope>
    <source>
        <strain evidence="3 6">DSM 17908</strain>
    </source>
</reference>
<protein>
    <recommendedName>
        <fullName evidence="2">Major facilitator superfamily (MFS) profile domain-containing protein</fullName>
    </recommendedName>
</protein>
<dbReference type="AlphaFoldDB" id="A0A1I3HVK0"/>
<evidence type="ECO:0000256" key="1">
    <source>
        <dbReference type="SAM" id="Phobius"/>
    </source>
</evidence>
<evidence type="ECO:0000313" key="4">
    <source>
        <dbReference type="EMBL" id="SFI39776.1"/>
    </source>
</evidence>
<organism evidence="4 5">
    <name type="scientific">Xenorhabdus mauleonii</name>
    <dbReference type="NCBI Taxonomy" id="351675"/>
    <lineage>
        <taxon>Bacteria</taxon>
        <taxon>Pseudomonadati</taxon>
        <taxon>Pseudomonadota</taxon>
        <taxon>Gammaproteobacteria</taxon>
        <taxon>Enterobacterales</taxon>
        <taxon>Morganellaceae</taxon>
        <taxon>Xenorhabdus</taxon>
    </lineage>
</organism>
<evidence type="ECO:0000313" key="6">
    <source>
        <dbReference type="Proteomes" id="UP000224607"/>
    </source>
</evidence>
<feature type="transmembrane region" description="Helical" evidence="1">
    <location>
        <begin position="40"/>
        <end position="59"/>
    </location>
</feature>
<dbReference type="EMBL" id="NITY01000006">
    <property type="protein sequence ID" value="PHM40255.1"/>
    <property type="molecule type" value="Genomic_DNA"/>
</dbReference>
<dbReference type="InterPro" id="IPR020846">
    <property type="entry name" value="MFS_dom"/>
</dbReference>
<dbReference type="RefSeq" id="WP_092507076.1">
    <property type="nucleotide sequence ID" value="NZ_CAWNQB010000056.1"/>
</dbReference>
<gene>
    <name evidence="4" type="ORF">SAMN05421680_10186</name>
    <name evidence="3" type="ORF">Xmau_02011</name>
</gene>
<dbReference type="GO" id="GO:0022857">
    <property type="term" value="F:transmembrane transporter activity"/>
    <property type="evidence" value="ECO:0007669"/>
    <property type="project" value="InterPro"/>
</dbReference>
<proteinExistence type="predicted"/>
<keyword evidence="1" id="KW-0812">Transmembrane</keyword>
<feature type="transmembrane region" description="Helical" evidence="1">
    <location>
        <begin position="6"/>
        <end position="28"/>
    </location>
</feature>
<evidence type="ECO:0000313" key="5">
    <source>
        <dbReference type="Proteomes" id="UP000198919"/>
    </source>
</evidence>
<evidence type="ECO:0000259" key="2">
    <source>
        <dbReference type="PROSITE" id="PS50850"/>
    </source>
</evidence>
<keyword evidence="1" id="KW-0472">Membrane</keyword>
<feature type="domain" description="Major facilitator superfamily (MFS) profile" evidence="2">
    <location>
        <begin position="1"/>
        <end position="78"/>
    </location>
</feature>
<reference evidence="4" key="2">
    <citation type="submission" date="2016-10" db="EMBL/GenBank/DDBJ databases">
        <authorList>
            <person name="de Groot N.N."/>
        </authorList>
    </citation>
    <scope>NUCLEOTIDE SEQUENCE [LARGE SCALE GENOMIC DNA]</scope>
    <source>
        <strain evidence="4">DSM 17908</strain>
    </source>
</reference>
<accession>A0A1I3HVK0</accession>
<dbReference type="Proteomes" id="UP000224607">
    <property type="component" value="Unassembled WGS sequence"/>
</dbReference>
<reference evidence="5" key="1">
    <citation type="submission" date="2016-10" db="EMBL/GenBank/DDBJ databases">
        <authorList>
            <person name="Varghese N."/>
            <person name="Submissions S."/>
        </authorList>
    </citation>
    <scope>NUCLEOTIDE SEQUENCE [LARGE SCALE GENOMIC DNA]</scope>
    <source>
        <strain evidence="5">DSM 17908</strain>
    </source>
</reference>
<keyword evidence="1" id="KW-1133">Transmembrane helix</keyword>